<evidence type="ECO:0000256" key="2">
    <source>
        <dbReference type="ARBA" id="ARBA00022448"/>
    </source>
</evidence>
<organism evidence="9">
    <name type="scientific">Tetraselmis sp. GSL018</name>
    <dbReference type="NCBI Taxonomy" id="582737"/>
    <lineage>
        <taxon>Eukaryota</taxon>
        <taxon>Viridiplantae</taxon>
        <taxon>Chlorophyta</taxon>
        <taxon>core chlorophytes</taxon>
        <taxon>Chlorodendrophyceae</taxon>
        <taxon>Chlorodendrales</taxon>
        <taxon>Chlorodendraceae</taxon>
        <taxon>Tetraselmis</taxon>
    </lineage>
</organism>
<accession>A0A061SD71</accession>
<comment type="subcellular location">
    <subcellularLocation>
        <location evidence="1">Membrane</location>
        <topology evidence="1">Multi-pass membrane protein</topology>
    </subcellularLocation>
</comment>
<dbReference type="EMBL" id="GBEZ01001925">
    <property type="protein sequence ID" value="JAC83092.1"/>
    <property type="molecule type" value="Transcribed_RNA"/>
</dbReference>
<dbReference type="PANTHER" id="PTHR23511">
    <property type="entry name" value="SYNAPTIC VESICLE GLYCOPROTEIN 2"/>
    <property type="match status" value="1"/>
</dbReference>
<feature type="transmembrane region" description="Helical" evidence="7">
    <location>
        <begin position="87"/>
        <end position="107"/>
    </location>
</feature>
<dbReference type="Gene3D" id="1.20.1250.20">
    <property type="entry name" value="MFS general substrate transporter like domains"/>
    <property type="match status" value="1"/>
</dbReference>
<evidence type="ECO:0000256" key="6">
    <source>
        <dbReference type="SAM" id="MobiDB-lite"/>
    </source>
</evidence>
<keyword evidence="4 7" id="KW-1133">Transmembrane helix</keyword>
<keyword evidence="2" id="KW-0813">Transport</keyword>
<dbReference type="InterPro" id="IPR005828">
    <property type="entry name" value="MFS_sugar_transport-like"/>
</dbReference>
<dbReference type="InterPro" id="IPR020846">
    <property type="entry name" value="MFS_dom"/>
</dbReference>
<dbReference type="PANTHER" id="PTHR23511:SF5">
    <property type="entry name" value="MAJOR FACILITATOR-TYPE TRANSPORTER HXNZ-RELATED"/>
    <property type="match status" value="1"/>
</dbReference>
<feature type="transmembrane region" description="Helical" evidence="7">
    <location>
        <begin position="350"/>
        <end position="369"/>
    </location>
</feature>
<evidence type="ECO:0000256" key="3">
    <source>
        <dbReference type="ARBA" id="ARBA00022692"/>
    </source>
</evidence>
<feature type="transmembrane region" description="Helical" evidence="7">
    <location>
        <begin position="179"/>
        <end position="200"/>
    </location>
</feature>
<dbReference type="AlphaFoldDB" id="A0A061SD71"/>
<evidence type="ECO:0000256" key="4">
    <source>
        <dbReference type="ARBA" id="ARBA00022989"/>
    </source>
</evidence>
<dbReference type="GO" id="GO:0016020">
    <property type="term" value="C:membrane"/>
    <property type="evidence" value="ECO:0007669"/>
    <property type="project" value="UniProtKB-SubCell"/>
</dbReference>
<feature type="transmembrane region" description="Helical" evidence="7">
    <location>
        <begin position="511"/>
        <end position="531"/>
    </location>
</feature>
<feature type="transmembrane region" description="Helical" evidence="7">
    <location>
        <begin position="154"/>
        <end position="173"/>
    </location>
</feature>
<protein>
    <submittedName>
        <fullName evidence="9">Transporter-related family protein</fullName>
    </submittedName>
</protein>
<proteinExistence type="predicted"/>
<dbReference type="InterPro" id="IPR036259">
    <property type="entry name" value="MFS_trans_sf"/>
</dbReference>
<feature type="transmembrane region" description="Helical" evidence="7">
    <location>
        <begin position="426"/>
        <end position="443"/>
    </location>
</feature>
<evidence type="ECO:0000256" key="7">
    <source>
        <dbReference type="SAM" id="Phobius"/>
    </source>
</evidence>
<feature type="compositionally biased region" description="Basic and acidic residues" evidence="6">
    <location>
        <begin position="613"/>
        <end position="622"/>
    </location>
</feature>
<evidence type="ECO:0000259" key="8">
    <source>
        <dbReference type="PROSITE" id="PS50850"/>
    </source>
</evidence>
<dbReference type="PROSITE" id="PS50850">
    <property type="entry name" value="MFS"/>
    <property type="match status" value="1"/>
</dbReference>
<feature type="domain" description="Major facilitator superfamily (MFS) profile" evidence="8">
    <location>
        <begin position="89"/>
        <end position="534"/>
    </location>
</feature>
<sequence length="622" mass="67464">MEDDGRASNRNRGQTSNASQRDGSVVNPDLVRVATDAGFKPSGSWSSLEADGQNEVEKYKEAPEAEQHRKFHVDDALTHIGFGRFQWFMLMYTGIAWAGDAMEMMLLSFLGPFLKCEWELTPAQESFLTTFVFIGMLFGVNFFGYLSDACGRRIGFFTTALFSSLMGFGSALAPSYAAIIFFRAMVGIGLGGVPVAFTLFMEFIPAANRGKWLVIIESFWTIGTFFEAGIAWAVLPTLGWRWLLGISAIPQVLLVILYPMLPESPYWLASKGRQQDAMKVLNRVGRWNGIKPPKGELEVTVQSRATSSPVAHDKDKPGHPRGRCGFLRPFSSIFGSLGALYSKSMRRTTLLLHFVWVTCAIGYYGLVMLTTELHVEASKACIDGVPSFGRGDYMSIFITTLAEVPGLILAEVTVDRLGRRKSMGGAMLLGGASTVFLTFGLSINAETVFLFLSRCFVLCAFTVLYIFTPEAYPTSSRSLGLGVNNAFSRVGGMISPFIAVNLPEAGKELGAEFLLSGLVVFGGLSAFFLPFETAGKVLKETAGEPKPGLLEMAEVPANHEAMFQIATPESMQANGYFTNPVAHSNGGAGNADDDSKTWDAADGRTGENGSAHPGDEEGKSIV</sequence>
<feature type="transmembrane region" description="Helical" evidence="7">
    <location>
        <begin position="449"/>
        <end position="467"/>
    </location>
</feature>
<feature type="region of interest" description="Disordered" evidence="6">
    <location>
        <begin position="576"/>
        <end position="622"/>
    </location>
</feature>
<evidence type="ECO:0000256" key="5">
    <source>
        <dbReference type="ARBA" id="ARBA00023136"/>
    </source>
</evidence>
<keyword evidence="5 7" id="KW-0472">Membrane</keyword>
<dbReference type="GO" id="GO:0022857">
    <property type="term" value="F:transmembrane transporter activity"/>
    <property type="evidence" value="ECO:0007669"/>
    <property type="project" value="InterPro"/>
</dbReference>
<feature type="compositionally biased region" description="Basic and acidic residues" evidence="6">
    <location>
        <begin position="593"/>
        <end position="605"/>
    </location>
</feature>
<reference evidence="9" key="1">
    <citation type="submission" date="2014-05" db="EMBL/GenBank/DDBJ databases">
        <title>The transcriptome of the halophilic microalga Tetraselmis sp. GSL018 isolated from the Great Salt Lake, Utah.</title>
        <authorList>
            <person name="Jinkerson R.E."/>
            <person name="D'Adamo S."/>
            <person name="Posewitz M.C."/>
        </authorList>
    </citation>
    <scope>NUCLEOTIDE SEQUENCE</scope>
    <source>
        <strain evidence="9">GSL018</strain>
    </source>
</reference>
<feature type="transmembrane region" description="Helical" evidence="7">
    <location>
        <begin position="212"/>
        <end position="234"/>
    </location>
</feature>
<name>A0A061SD71_9CHLO</name>
<gene>
    <name evidence="9" type="ORF">TSPGSL018_4189</name>
</gene>
<feature type="transmembrane region" description="Helical" evidence="7">
    <location>
        <begin position="127"/>
        <end position="147"/>
    </location>
</feature>
<feature type="compositionally biased region" description="Polar residues" evidence="6">
    <location>
        <begin position="8"/>
        <end position="22"/>
    </location>
</feature>
<feature type="transmembrane region" description="Helical" evidence="7">
    <location>
        <begin position="240"/>
        <end position="261"/>
    </location>
</feature>
<dbReference type="Pfam" id="PF00083">
    <property type="entry name" value="Sugar_tr"/>
    <property type="match status" value="1"/>
</dbReference>
<dbReference type="SUPFAM" id="SSF103473">
    <property type="entry name" value="MFS general substrate transporter"/>
    <property type="match status" value="1"/>
</dbReference>
<keyword evidence="3 7" id="KW-0812">Transmembrane</keyword>
<evidence type="ECO:0000256" key="1">
    <source>
        <dbReference type="ARBA" id="ARBA00004141"/>
    </source>
</evidence>
<evidence type="ECO:0000313" key="9">
    <source>
        <dbReference type="EMBL" id="JAC83092.1"/>
    </source>
</evidence>
<feature type="region of interest" description="Disordered" evidence="6">
    <location>
        <begin position="1"/>
        <end position="27"/>
    </location>
</feature>